<evidence type="ECO:0000313" key="8">
    <source>
        <dbReference type="Proteomes" id="UP001165063"/>
    </source>
</evidence>
<dbReference type="Gene3D" id="3.40.50.300">
    <property type="entry name" value="P-loop containing nucleotide triphosphate hydrolases"/>
    <property type="match status" value="1"/>
</dbReference>
<dbReference type="OrthoDB" id="3370at2759"/>
<keyword evidence="1 5" id="KW-0547">Nucleotide-binding</keyword>
<evidence type="ECO:0000259" key="6">
    <source>
        <dbReference type="PROSITE" id="PS51192"/>
    </source>
</evidence>
<dbReference type="GO" id="GO:0016787">
    <property type="term" value="F:hydrolase activity"/>
    <property type="evidence" value="ECO:0007669"/>
    <property type="project" value="UniProtKB-KW"/>
</dbReference>
<dbReference type="AlphaFoldDB" id="A0A9W6Z727"/>
<comment type="caution">
    <text evidence="7">The sequence shown here is derived from an EMBL/GenBank/DDBJ whole genome shotgun (WGS) entry which is preliminary data.</text>
</comment>
<proteinExistence type="inferred from homology"/>
<keyword evidence="4 5" id="KW-0067">ATP-binding</keyword>
<dbReference type="PROSITE" id="PS00039">
    <property type="entry name" value="DEAD_ATP_HELICASE"/>
    <property type="match status" value="1"/>
</dbReference>
<sequence>MGDYLINASTGSGKTLAYLIPIVNELMTRTVPKLRCIILVPTKPLINQVYSTLLKLTKSINLNCMAFKNDVGLKEEHEKFVRLMPDILVTAPGRLVDHIVAFDLWLGDLRFCVVDEADRLLNQSFQNWCDLLVNKIENDQREQQQPRALGSKTGSELGVSAAFGAFYNRYSLKCIKLILSATLTTNSEKLSHLKLFKPKVVVVNDVEDLVNELYQLPPNLEEYFMKQSD</sequence>
<protein>
    <recommendedName>
        <fullName evidence="5">ATP-dependent RNA helicase</fullName>
        <ecNumber evidence="5">3.6.4.13</ecNumber>
    </recommendedName>
</protein>
<dbReference type="SMART" id="SM00487">
    <property type="entry name" value="DEXDc"/>
    <property type="match status" value="1"/>
</dbReference>
<keyword evidence="3 5" id="KW-0347">Helicase</keyword>
<dbReference type="Proteomes" id="UP001165063">
    <property type="component" value="Unassembled WGS sequence"/>
</dbReference>
<dbReference type="SUPFAM" id="SSF52540">
    <property type="entry name" value="P-loop containing nucleoside triphosphate hydrolases"/>
    <property type="match status" value="1"/>
</dbReference>
<keyword evidence="5" id="KW-0694">RNA-binding</keyword>
<evidence type="ECO:0000256" key="4">
    <source>
        <dbReference type="ARBA" id="ARBA00022840"/>
    </source>
</evidence>
<dbReference type="InterPro" id="IPR014001">
    <property type="entry name" value="Helicase_ATP-bd"/>
</dbReference>
<evidence type="ECO:0000256" key="5">
    <source>
        <dbReference type="RuleBase" id="RU365068"/>
    </source>
</evidence>
<dbReference type="Pfam" id="PF00270">
    <property type="entry name" value="DEAD"/>
    <property type="match status" value="1"/>
</dbReference>
<dbReference type="InterPro" id="IPR011545">
    <property type="entry name" value="DEAD/DEAH_box_helicase_dom"/>
</dbReference>
<comment type="function">
    <text evidence="5">RNA helicase.</text>
</comment>
<organism evidence="7 8">
    <name type="scientific">Ambrosiozyma monospora</name>
    <name type="common">Yeast</name>
    <name type="synonym">Endomycopsis monosporus</name>
    <dbReference type="NCBI Taxonomy" id="43982"/>
    <lineage>
        <taxon>Eukaryota</taxon>
        <taxon>Fungi</taxon>
        <taxon>Dikarya</taxon>
        <taxon>Ascomycota</taxon>
        <taxon>Saccharomycotina</taxon>
        <taxon>Pichiomycetes</taxon>
        <taxon>Pichiales</taxon>
        <taxon>Pichiaceae</taxon>
        <taxon>Ambrosiozyma</taxon>
    </lineage>
</organism>
<dbReference type="GO" id="GO:0003724">
    <property type="term" value="F:RNA helicase activity"/>
    <property type="evidence" value="ECO:0007669"/>
    <property type="project" value="UniProtKB-EC"/>
</dbReference>
<dbReference type="GO" id="GO:0005524">
    <property type="term" value="F:ATP binding"/>
    <property type="evidence" value="ECO:0007669"/>
    <property type="project" value="UniProtKB-UniRule"/>
</dbReference>
<evidence type="ECO:0000313" key="7">
    <source>
        <dbReference type="EMBL" id="GMG56332.1"/>
    </source>
</evidence>
<dbReference type="GO" id="GO:0003723">
    <property type="term" value="F:RNA binding"/>
    <property type="evidence" value="ECO:0007669"/>
    <property type="project" value="UniProtKB-UniRule"/>
</dbReference>
<comment type="similarity">
    <text evidence="5">Belongs to the DEAD box helicase family.</text>
</comment>
<comment type="catalytic activity">
    <reaction evidence="5">
        <text>ATP + H2O = ADP + phosphate + H(+)</text>
        <dbReference type="Rhea" id="RHEA:13065"/>
        <dbReference type="ChEBI" id="CHEBI:15377"/>
        <dbReference type="ChEBI" id="CHEBI:15378"/>
        <dbReference type="ChEBI" id="CHEBI:30616"/>
        <dbReference type="ChEBI" id="CHEBI:43474"/>
        <dbReference type="ChEBI" id="CHEBI:456216"/>
        <dbReference type="EC" id="3.6.4.13"/>
    </reaction>
</comment>
<evidence type="ECO:0000256" key="2">
    <source>
        <dbReference type="ARBA" id="ARBA00022801"/>
    </source>
</evidence>
<reference evidence="7" key="1">
    <citation type="submission" date="2023-04" db="EMBL/GenBank/DDBJ databases">
        <title>Ambrosiozyma monospora NBRC 1965.</title>
        <authorList>
            <person name="Ichikawa N."/>
            <person name="Sato H."/>
            <person name="Tonouchi N."/>
        </authorList>
    </citation>
    <scope>NUCLEOTIDE SEQUENCE</scope>
    <source>
        <strain evidence="7">NBRC 1965</strain>
    </source>
</reference>
<dbReference type="InterPro" id="IPR000629">
    <property type="entry name" value="RNA-helicase_DEAD-box_CS"/>
</dbReference>
<name>A0A9W6Z727_AMBMO</name>
<comment type="domain">
    <text evidence="5">The Q motif is unique to and characteristic of the DEAD box family of RNA helicases and controls ATP binding and hydrolysis.</text>
</comment>
<accession>A0A9W6Z727</accession>
<dbReference type="InterPro" id="IPR027417">
    <property type="entry name" value="P-loop_NTPase"/>
</dbReference>
<gene>
    <name evidence="7" type="ORF">Amon01_000839900</name>
</gene>
<dbReference type="PANTHER" id="PTHR24031">
    <property type="entry name" value="RNA HELICASE"/>
    <property type="match status" value="1"/>
</dbReference>
<keyword evidence="2 5" id="KW-0378">Hydrolase</keyword>
<keyword evidence="8" id="KW-1185">Reference proteome</keyword>
<dbReference type="EC" id="3.6.4.13" evidence="5"/>
<feature type="domain" description="Helicase ATP-binding" evidence="6">
    <location>
        <begin position="1"/>
        <end position="201"/>
    </location>
</feature>
<evidence type="ECO:0000256" key="3">
    <source>
        <dbReference type="ARBA" id="ARBA00022806"/>
    </source>
</evidence>
<dbReference type="EMBL" id="BSXU01007260">
    <property type="protein sequence ID" value="GMG56332.1"/>
    <property type="molecule type" value="Genomic_DNA"/>
</dbReference>
<evidence type="ECO:0000256" key="1">
    <source>
        <dbReference type="ARBA" id="ARBA00022741"/>
    </source>
</evidence>
<dbReference type="PROSITE" id="PS51192">
    <property type="entry name" value="HELICASE_ATP_BIND_1"/>
    <property type="match status" value="1"/>
</dbReference>